<keyword evidence="3" id="KW-0614">Plasmid</keyword>
<keyword evidence="2" id="KW-0472">Membrane</keyword>
<evidence type="ECO:0000313" key="3">
    <source>
        <dbReference type="EMBL" id="BAQ49067.1"/>
    </source>
</evidence>
<dbReference type="Pfam" id="PF20398">
    <property type="entry name" value="DUF6691"/>
    <property type="match status" value="1"/>
</dbReference>
<feature type="transmembrane region" description="Helical" evidence="2">
    <location>
        <begin position="109"/>
        <end position="133"/>
    </location>
</feature>
<evidence type="ECO:0000313" key="4">
    <source>
        <dbReference type="Proteomes" id="UP000061432"/>
    </source>
</evidence>
<name>A0A0C6FPK8_9HYPH</name>
<evidence type="ECO:0008006" key="5">
    <source>
        <dbReference type="Google" id="ProtNLM"/>
    </source>
</evidence>
<protein>
    <recommendedName>
        <fullName evidence="5">YeeE/YedE family protein</fullName>
    </recommendedName>
</protein>
<feature type="transmembrane region" description="Helical" evidence="2">
    <location>
        <begin position="85"/>
        <end position="103"/>
    </location>
</feature>
<evidence type="ECO:0000256" key="1">
    <source>
        <dbReference type="SAM" id="MobiDB-lite"/>
    </source>
</evidence>
<reference evidence="4" key="2">
    <citation type="submission" date="2015-01" db="EMBL/GenBank/DDBJ databases">
        <title>Complete genome sequence of Methylobacterium aquaticum strain 22A.</title>
        <authorList>
            <person name="Tani A."/>
            <person name="Ogura Y."/>
            <person name="Hayashi T."/>
        </authorList>
    </citation>
    <scope>NUCLEOTIDE SEQUENCE [LARGE SCALE GENOMIC DNA]</scope>
    <source>
        <strain evidence="4">MA-22A</strain>
        <plasmid evidence="4">Plasmid pMaq22A_1p DNA</plasmid>
    </source>
</reference>
<keyword evidence="2" id="KW-1133">Transmembrane helix</keyword>
<evidence type="ECO:0000256" key="2">
    <source>
        <dbReference type="SAM" id="Phobius"/>
    </source>
</evidence>
<feature type="transmembrane region" description="Helical" evidence="2">
    <location>
        <begin position="45"/>
        <end position="64"/>
    </location>
</feature>
<proteinExistence type="predicted"/>
<keyword evidence="2" id="KW-0812">Transmembrane</keyword>
<dbReference type="Proteomes" id="UP000061432">
    <property type="component" value="Plasmid pMaq22A_1p"/>
</dbReference>
<feature type="region of interest" description="Disordered" evidence="1">
    <location>
        <begin position="141"/>
        <end position="164"/>
    </location>
</feature>
<sequence>MTAPRLLVALASGLLFGLGLALSGMMDPHRVLGFLDLAGTWDPSLAFVLAGAVGVSALGTLAMTHMAQPILAPDFALPTNRRVDARLLAGAALFGIGWGLAGFCPGPALAGLAIGLPEAGAFAAAMLAGMALYRRVAERPPAGAGRKTPAPDIPHRPAAVEPRR</sequence>
<dbReference type="PATRIC" id="fig|270351.10.peg.6099"/>
<dbReference type="EMBL" id="AP014705">
    <property type="protein sequence ID" value="BAQ49067.1"/>
    <property type="molecule type" value="Genomic_DNA"/>
</dbReference>
<accession>A0A0C6FPK8</accession>
<gene>
    <name evidence="3" type="ORF">Maq22A_1p33900</name>
</gene>
<geneLocation type="plasmid" evidence="4">
    <name>pMaq22A_1p DNA</name>
</geneLocation>
<organism evidence="3 4">
    <name type="scientific">Methylobacterium aquaticum</name>
    <dbReference type="NCBI Taxonomy" id="270351"/>
    <lineage>
        <taxon>Bacteria</taxon>
        <taxon>Pseudomonadati</taxon>
        <taxon>Pseudomonadota</taxon>
        <taxon>Alphaproteobacteria</taxon>
        <taxon>Hyphomicrobiales</taxon>
        <taxon>Methylobacteriaceae</taxon>
        <taxon>Methylobacterium</taxon>
    </lineage>
</organism>
<reference evidence="3 4" key="1">
    <citation type="journal article" date="2015" name="Genome Announc.">
        <title>Complete Genome Sequence of Methylobacterium aquaticum Strain 22A, Isolated from Racomitrium japonicum Moss.</title>
        <authorList>
            <person name="Tani A."/>
            <person name="Ogura Y."/>
            <person name="Hayashi T."/>
            <person name="Kimbara K."/>
        </authorList>
    </citation>
    <scope>NUCLEOTIDE SEQUENCE [LARGE SCALE GENOMIC DNA]</scope>
    <source>
        <strain evidence="3 4">MA-22A</strain>
        <plasmid evidence="4">Plasmid pMaq22A_1p DNA</plasmid>
    </source>
</reference>
<dbReference type="RefSeq" id="WP_060850209.1">
    <property type="nucleotide sequence ID" value="NZ_AP014705.1"/>
</dbReference>
<dbReference type="KEGG" id="maqu:Maq22A_1p33900"/>
<dbReference type="InterPro" id="IPR046513">
    <property type="entry name" value="DUF6691"/>
</dbReference>
<dbReference type="AlphaFoldDB" id="A0A0C6FPK8"/>